<feature type="domain" description="Methyltransferase" evidence="1">
    <location>
        <begin position="33"/>
        <end position="143"/>
    </location>
</feature>
<reference evidence="3" key="1">
    <citation type="submission" date="2022-11" db="UniProtKB">
        <authorList>
            <consortium name="WormBaseParasite"/>
        </authorList>
    </citation>
    <scope>IDENTIFICATION</scope>
</reference>
<dbReference type="WBParaSite" id="ACRNAN_scaffold2037.g15472.t1">
    <property type="protein sequence ID" value="ACRNAN_scaffold2037.g15472.t1"/>
    <property type="gene ID" value="ACRNAN_scaffold2037.g15472"/>
</dbReference>
<dbReference type="GO" id="GO:0030798">
    <property type="term" value="F:trans-aconitate 2-methyltransferase activity"/>
    <property type="evidence" value="ECO:0007669"/>
    <property type="project" value="InterPro"/>
</dbReference>
<proteinExistence type="predicted"/>
<dbReference type="InterPro" id="IPR025714">
    <property type="entry name" value="Methyltranfer_dom"/>
</dbReference>
<sequence length="258" mass="29397">MKDWSAQQYLKFEDDRNRPCNDLVSRIPLETPKTIIDIGCGPGNSTELLLNRYPNAKISGFDSSPDMIEKAKKRLPNVHFDQVDATKWLPEEPVDVLFSNAVFHWFPEHVEIMKKLFNKGLVSGGVLAIQMPDNCSEPSHELMKIAAEESPWAERLKGKQRARLPPVSTYYNALASDGLAASIDIWHTYYNVVVDNPEDIVEWVKGSGLIPFLHALDKDEQTQFLKIYTEKIAQAYPRAVDGKVLLRYPRIFIVAQRK</sequence>
<dbReference type="Proteomes" id="UP000887540">
    <property type="component" value="Unplaced"/>
</dbReference>
<dbReference type="Pfam" id="PF13847">
    <property type="entry name" value="Methyltransf_31"/>
    <property type="match status" value="1"/>
</dbReference>
<dbReference type="Gene3D" id="3.40.50.150">
    <property type="entry name" value="Vaccinia Virus protein VP39"/>
    <property type="match status" value="1"/>
</dbReference>
<dbReference type="PANTHER" id="PTHR43861:SF1">
    <property type="entry name" value="TRANS-ACONITATE 2-METHYLTRANSFERASE"/>
    <property type="match status" value="1"/>
</dbReference>
<dbReference type="NCBIfam" id="NF002463">
    <property type="entry name" value="PRK01683.1"/>
    <property type="match status" value="1"/>
</dbReference>
<evidence type="ECO:0000313" key="2">
    <source>
        <dbReference type="Proteomes" id="UP000887540"/>
    </source>
</evidence>
<dbReference type="AlphaFoldDB" id="A0A914D7K9"/>
<dbReference type="InterPro" id="IPR029063">
    <property type="entry name" value="SAM-dependent_MTases_sf"/>
</dbReference>
<evidence type="ECO:0000313" key="3">
    <source>
        <dbReference type="WBParaSite" id="ACRNAN_scaffold2037.g15472.t1"/>
    </source>
</evidence>
<dbReference type="SUPFAM" id="SSF53335">
    <property type="entry name" value="S-adenosyl-L-methionine-dependent methyltransferases"/>
    <property type="match status" value="1"/>
</dbReference>
<evidence type="ECO:0000259" key="1">
    <source>
        <dbReference type="Pfam" id="PF13847"/>
    </source>
</evidence>
<dbReference type="PANTHER" id="PTHR43861">
    <property type="entry name" value="TRANS-ACONITATE 2-METHYLTRANSFERASE-RELATED"/>
    <property type="match status" value="1"/>
</dbReference>
<dbReference type="Gene3D" id="1.10.150.290">
    <property type="entry name" value="S-adenosyl-L-methionine-dependent methyltransferases"/>
    <property type="match status" value="1"/>
</dbReference>
<organism evidence="2 3">
    <name type="scientific">Acrobeloides nanus</name>
    <dbReference type="NCBI Taxonomy" id="290746"/>
    <lineage>
        <taxon>Eukaryota</taxon>
        <taxon>Metazoa</taxon>
        <taxon>Ecdysozoa</taxon>
        <taxon>Nematoda</taxon>
        <taxon>Chromadorea</taxon>
        <taxon>Rhabditida</taxon>
        <taxon>Tylenchina</taxon>
        <taxon>Cephalobomorpha</taxon>
        <taxon>Cephaloboidea</taxon>
        <taxon>Cephalobidae</taxon>
        <taxon>Acrobeloides</taxon>
    </lineage>
</organism>
<dbReference type="InterPro" id="IPR023149">
    <property type="entry name" value="Trans_acon_MeTrfase_C"/>
</dbReference>
<keyword evidence="2" id="KW-1185">Reference proteome</keyword>
<accession>A0A914D7K9</accession>
<name>A0A914D7K9_9BILA</name>
<protein>
    <submittedName>
        <fullName evidence="3">Methyltransferase domain-containing protein</fullName>
    </submittedName>
</protein>
<dbReference type="CDD" id="cd02440">
    <property type="entry name" value="AdoMet_MTases"/>
    <property type="match status" value="1"/>
</dbReference>